<feature type="domain" description="ELYS beta-propeller" evidence="5">
    <location>
        <begin position="44"/>
        <end position="436"/>
    </location>
</feature>
<dbReference type="Proteomes" id="UP000494165">
    <property type="component" value="Unassembled WGS sequence"/>
</dbReference>
<gene>
    <name evidence="6" type="ORF">CLODIP_2_CD09299</name>
</gene>
<feature type="region of interest" description="Disordered" evidence="3">
    <location>
        <begin position="1607"/>
        <end position="2228"/>
    </location>
</feature>
<dbReference type="InterPro" id="IPR025151">
    <property type="entry name" value="ELYS_dom"/>
</dbReference>
<dbReference type="Gene3D" id="2.130.10.10">
    <property type="entry name" value="YVTN repeat-like/Quinoprotein amine dehydrogenase"/>
    <property type="match status" value="1"/>
</dbReference>
<dbReference type="InterPro" id="IPR036322">
    <property type="entry name" value="WD40_repeat_dom_sf"/>
</dbReference>
<proteinExistence type="predicted"/>
<dbReference type="Pfam" id="PF16687">
    <property type="entry name" value="ELYS-bb"/>
    <property type="match status" value="1"/>
</dbReference>
<dbReference type="InterPro" id="IPR052620">
    <property type="entry name" value="ELYS/MEL-28_NucAsmblyFactor"/>
</dbReference>
<feature type="region of interest" description="Disordered" evidence="3">
    <location>
        <begin position="1072"/>
        <end position="1092"/>
    </location>
</feature>
<dbReference type="EMBL" id="CADEPI010000016">
    <property type="protein sequence ID" value="CAB3364506.1"/>
    <property type="molecule type" value="Genomic_DNA"/>
</dbReference>
<feature type="compositionally biased region" description="Basic and acidic residues" evidence="3">
    <location>
        <begin position="1748"/>
        <end position="1758"/>
    </location>
</feature>
<feature type="compositionally biased region" description="Acidic residues" evidence="3">
    <location>
        <begin position="1686"/>
        <end position="1699"/>
    </location>
</feature>
<feature type="compositionally biased region" description="Low complexity" evidence="3">
    <location>
        <begin position="2013"/>
        <end position="2023"/>
    </location>
</feature>
<keyword evidence="2" id="KW-0539">Nucleus</keyword>
<evidence type="ECO:0000256" key="1">
    <source>
        <dbReference type="ARBA" id="ARBA00004123"/>
    </source>
</evidence>
<dbReference type="GO" id="GO:0005634">
    <property type="term" value="C:nucleus"/>
    <property type="evidence" value="ECO:0007669"/>
    <property type="project" value="UniProtKB-SubCell"/>
</dbReference>
<dbReference type="Pfam" id="PF13934">
    <property type="entry name" value="ELYS"/>
    <property type="match status" value="1"/>
</dbReference>
<comment type="caution">
    <text evidence="6">The sequence shown here is derived from an EMBL/GenBank/DDBJ whole genome shotgun (WGS) entry which is preliminary data.</text>
</comment>
<feature type="compositionally biased region" description="Low complexity" evidence="3">
    <location>
        <begin position="1389"/>
        <end position="1400"/>
    </location>
</feature>
<evidence type="ECO:0008006" key="8">
    <source>
        <dbReference type="Google" id="ProtNLM"/>
    </source>
</evidence>
<reference evidence="6 7" key="1">
    <citation type="submission" date="2020-04" db="EMBL/GenBank/DDBJ databases">
        <authorList>
            <person name="Alioto T."/>
            <person name="Alioto T."/>
            <person name="Gomez Garrido J."/>
        </authorList>
    </citation>
    <scope>NUCLEOTIDE SEQUENCE [LARGE SCALE GENOMIC DNA]</scope>
</reference>
<feature type="compositionally biased region" description="Basic and acidic residues" evidence="3">
    <location>
        <begin position="1401"/>
        <end position="1413"/>
    </location>
</feature>
<keyword evidence="7" id="KW-1185">Reference proteome</keyword>
<accession>A0A8S1BXS0</accession>
<evidence type="ECO:0000313" key="7">
    <source>
        <dbReference type="Proteomes" id="UP000494165"/>
    </source>
</evidence>
<feature type="compositionally biased region" description="Basic and acidic residues" evidence="3">
    <location>
        <begin position="1929"/>
        <end position="1981"/>
    </location>
</feature>
<evidence type="ECO:0000256" key="2">
    <source>
        <dbReference type="ARBA" id="ARBA00023242"/>
    </source>
</evidence>
<evidence type="ECO:0000256" key="3">
    <source>
        <dbReference type="SAM" id="MobiDB-lite"/>
    </source>
</evidence>
<dbReference type="OrthoDB" id="6513151at2759"/>
<dbReference type="PROSITE" id="PS50818">
    <property type="entry name" value="INTEIN_C_TER"/>
    <property type="match status" value="1"/>
</dbReference>
<dbReference type="SUPFAM" id="SSF50978">
    <property type="entry name" value="WD40 repeat-like"/>
    <property type="match status" value="1"/>
</dbReference>
<protein>
    <recommendedName>
        <fullName evidence="8">ELYS beta-propeller domain-containing protein</fullName>
    </recommendedName>
</protein>
<evidence type="ECO:0000259" key="5">
    <source>
        <dbReference type="Pfam" id="PF16687"/>
    </source>
</evidence>
<organism evidence="6 7">
    <name type="scientific">Cloeon dipterum</name>
    <dbReference type="NCBI Taxonomy" id="197152"/>
    <lineage>
        <taxon>Eukaryota</taxon>
        <taxon>Metazoa</taxon>
        <taxon>Ecdysozoa</taxon>
        <taxon>Arthropoda</taxon>
        <taxon>Hexapoda</taxon>
        <taxon>Insecta</taxon>
        <taxon>Pterygota</taxon>
        <taxon>Palaeoptera</taxon>
        <taxon>Ephemeroptera</taxon>
        <taxon>Pisciforma</taxon>
        <taxon>Baetidae</taxon>
        <taxon>Cloeon</taxon>
    </lineage>
</organism>
<sequence>MLTSNELPTEVVRSVPLKISDDGTLKKKKKKRGSFASDLKFAYQWNENEGHLMGFDTVSGTNFGEYSFGDGVKDNAAIEAVVEFENGTNLACCAVSYENRCLLCCVDLSLSKVMHSIKIKKYPLTTLKVIWHGSLFPSAATKVHPILRNSGGLIAAGQIGGKVLLIDMQTNHANWWKHEEFNPTNLSMVSSEICGDPVVLQKAESLMQKGLHLAVVLDGGHNETLEVTCMQFCKEPNILIVGHNTGHFDIWSLTTLSRIHAGEPTGGKISHIMSMLPEDDPRKSIYIWVVENGRPEDSIVDDHNVCASANLHVVSYKSGGNVSNDYEKLESVNCVFRLLFDKVGDSNETDTYTTTCVSISPISIDINNHYLSSLNCTGLCSFVWSEQNLSPRTNFKFYSAIFDLGRWYAEEMPKQALVSELEIVPKSYLAYAQLDTGRSELLEAKVCSSGTKKNIWELNEEVTSFAASTSFSMLLITNKNIQEIYFPGIQSFLFDKIDEMKPWELIEPHNLFTKCIVAGLMPEGMYSAKKIYPKLICKVKMVEAIYEVAINHNLLAFMRRCASEFFDGKYENDGLSTQHLFEWAWNKAVEVKSKIDDLLNLMYSGQEMTQSDKNSHNQYVSDLKCIAKLFSHVEKEKLLHLEDSRRGLQQRIRGLSLVNDYLRCVQYFCTCRLIPNAASSGLRRLDLLKNEYTLRRQKDGELLVDLLVNRFGKELKDLWISLGGDGIYPPPSMHSILVIFLLDAAHIRDKHCLMLYFLNDITKASRMNESLAAGYKEMISSQECNEQVFTAQFLWSVDRGYLLDALKGMGNDKLDPSWTETIFAHLNLRSTSKDLYEVYRCIGLDTDTIDRKKFVISLFLDNGLVVPAFKWIRSTNAGVFNSTCFAFFLKRTHEVSGLDKLVAKELSLNPPELSMLYNYLKRHNLSGFVTQLEEKIGMSNFVPSEVEDGKIYDDVLDFKLPQVFKRNSGKPIESVEVLKFLKGSFTTMKQMFCTPLTNRILPEASKPSILKTIDSPAASPMHMSPGMSSSLKRLRFQLPKQVDLSSVSSSSNGSSPAAEDLTSFQFQSPHLASTPISTPATSPEPDSVYEFSNPSPVLYPRLERVKQLEGETFFSPLSKSSLSTVSDVMEPDHNFVADIVEHNTSTPVDTGLTVADKDDSLYFETDTPLERKEVLIEDEDSFEYETRTPLIQRVAPFVNTAQRKRKLTELAADILTVPAILVSECEEDASMTEAESDKLSPQGASNESFFSICSDKTSPNSSMASFTSAMDVTITLPDDEDENGCPITKKRRSEMFEHTDLTPTKLDGDESDDLIDQDFSPSKFWQPPALAPMDLAPGPSACDSIDYSSLPKPPQRPSPRKSIRKSPLDEDQGPTSLSFVPQTPEKLSTPETQEKPSTPETPEKPESPEEPDTHISQNISTATELESEMVADIYVKQEVTAEIKSESVTTKDKLYDSVFHRTVDLTLERDLLELEAERNAKPAEDLAEVDDGFDVTLNKTVILASSDGSIESPTKISKMKMEPVSPDIDSDSSKSSQLRFSPSKIVPSLDTVDETTEIKTERESLTAVEVDEEIEAPLKEADENVQFEIGSKIEDVPFEIDSIQTAPVATVESVVPDKPIEESMEPVPQETAELPDEPVTIEESAPEDTPNREQTPPLEPPRTRRRPLSSRQIAKKATEPVPEETAQPEDELAEIEENPALEVSLKREQTPTLESPRKRGRPQTLRQTAKKDAESAPQETAQPIDEPSEIKPEDKLAEIEENPAPEDTLKREQTPSLESTRKRGRPQTLRQPAKKDAETVPQETAQPKDEPAEIEEEVVPEDTPKREQTPPLESPRPRRRLPSARQAGKKATEPAPQESAQTPDELAAIEEETAPEETTNKESPRSRGRPPGPRQPAKVKDSAKETPALRSKALGLTLEAQLDDLLQTEEGKKLMDMPKTKVAKKELQPEKTKKMVIEKKKTVPKPVAEKEAAMKSKEKLAPKPVKSKPAPKSVKGKREEEKAQVDPTAPEMVASASKSASAVVKKEAKPPTKTTPAKKKVVKVEAEPEPPVITRRNLRSASQEPRSLPEVPAPQKSPVKSRAKKTQPETSLPEKQPKSSPRKKKESSPEASSREPPMTSPRRVRSRKSVAQLSEPLSATVRTRRRSRSASIEPASESRKTRNRSASVSSGSSSASRASTVSRKRRADTESEDESTASESGPRRSTRKRMALQNKRAPKVSIIPEENA</sequence>
<name>A0A8S1BXS0_9INSE</name>
<feature type="compositionally biased region" description="Acidic residues" evidence="3">
    <location>
        <begin position="1633"/>
        <end position="1646"/>
    </location>
</feature>
<dbReference type="InterPro" id="IPR030934">
    <property type="entry name" value="Intein_C"/>
</dbReference>
<dbReference type="PANTHER" id="PTHR21583:SF8">
    <property type="entry name" value="PROTEIN ELYS"/>
    <property type="match status" value="1"/>
</dbReference>
<feature type="region of interest" description="Disordered" evidence="3">
    <location>
        <begin position="1512"/>
        <end position="1564"/>
    </location>
</feature>
<comment type="subcellular location">
    <subcellularLocation>
        <location evidence="1">Nucleus</location>
    </subcellularLocation>
</comment>
<evidence type="ECO:0000313" key="6">
    <source>
        <dbReference type="EMBL" id="CAB3364506.1"/>
    </source>
</evidence>
<dbReference type="InterPro" id="IPR032040">
    <property type="entry name" value="ELYS-bb"/>
</dbReference>
<feature type="compositionally biased region" description="Polar residues" evidence="3">
    <location>
        <begin position="1072"/>
        <end position="1081"/>
    </location>
</feature>
<dbReference type="PANTHER" id="PTHR21583">
    <property type="entry name" value="ELYS PROTEIN"/>
    <property type="match status" value="1"/>
</dbReference>
<feature type="domain" description="ELYS-like" evidence="4">
    <location>
        <begin position="704"/>
        <end position="922"/>
    </location>
</feature>
<feature type="compositionally biased region" description="Low complexity" evidence="3">
    <location>
        <begin position="2164"/>
        <end position="2181"/>
    </location>
</feature>
<dbReference type="InterPro" id="IPR015943">
    <property type="entry name" value="WD40/YVTN_repeat-like_dom_sf"/>
</dbReference>
<feature type="region of interest" description="Disordered" evidence="3">
    <location>
        <begin position="1277"/>
        <end position="1418"/>
    </location>
</feature>
<evidence type="ECO:0000259" key="4">
    <source>
        <dbReference type="Pfam" id="PF13934"/>
    </source>
</evidence>
<feature type="compositionally biased region" description="Low complexity" evidence="3">
    <location>
        <begin position="1982"/>
        <end position="1993"/>
    </location>
</feature>